<comment type="similarity">
    <text evidence="1">Belongs to the metallo-beta-lactamase superfamily. Class-B beta-lactamase family.</text>
</comment>
<name>A0A2I2MFW6_9BACT</name>
<gene>
    <name evidence="3" type="ORF">LFTS_01226</name>
</gene>
<evidence type="ECO:0000259" key="2">
    <source>
        <dbReference type="SMART" id="SM00849"/>
    </source>
</evidence>
<reference evidence="3" key="1">
    <citation type="submission" date="2017-12" db="EMBL/GenBank/DDBJ databases">
        <authorList>
            <consortium name="SysMetEx"/>
        </authorList>
    </citation>
    <scope>NUCLEOTIDE SEQUENCE</scope>
    <source>
        <strain evidence="3">Pb_238</strain>
    </source>
</reference>
<sequence>MSPPEFTVHTVTSGAETFLTNAFLVETAESLVAVDTMMTTSDARALRRRAEAIGKPLKAVLITHGHPDHYNGTGELLKDLGKLPVIATASVERAMRRTDDAKELRWRPVFGDEWPKERVFPNQLVPDGETLVFDGIPFSVRELGPGESLSDLCWMVGTSSRAVFPGDLVFGGVHSFMNEGLIPNWLESLTLLEKNLSGSDILYTGHGKTGRPDDLIPFQRRYLLLYRETVRHLAGGKTFLSAGEKTNLVRTMKNLLPTDDLEGFIAAGADAVASGLSAGGD</sequence>
<protein>
    <submittedName>
        <fullName evidence="3">Glyoxylase, beta-lactamase superfamily II</fullName>
    </submittedName>
</protein>
<dbReference type="AlphaFoldDB" id="A0A2I2MFW6"/>
<organism evidence="3">
    <name type="scientific">Leptospirillum ferriphilum</name>
    <dbReference type="NCBI Taxonomy" id="178606"/>
    <lineage>
        <taxon>Bacteria</taxon>
        <taxon>Pseudomonadati</taxon>
        <taxon>Nitrospirota</taxon>
        <taxon>Nitrospiria</taxon>
        <taxon>Nitrospirales</taxon>
        <taxon>Nitrospiraceae</taxon>
        <taxon>Leptospirillum</taxon>
    </lineage>
</organism>
<evidence type="ECO:0000313" key="3">
    <source>
        <dbReference type="EMBL" id="SOU92599.1"/>
    </source>
</evidence>
<dbReference type="Gene3D" id="3.60.15.10">
    <property type="entry name" value="Ribonuclease Z/Hydroxyacylglutathione hydrolase-like"/>
    <property type="match status" value="1"/>
</dbReference>
<dbReference type="GO" id="GO:0017001">
    <property type="term" value="P:antibiotic catabolic process"/>
    <property type="evidence" value="ECO:0007669"/>
    <property type="project" value="UniProtKB-ARBA"/>
</dbReference>
<dbReference type="InterPro" id="IPR001279">
    <property type="entry name" value="Metallo-B-lactamas"/>
</dbReference>
<dbReference type="InterPro" id="IPR050855">
    <property type="entry name" value="NDM-1-like"/>
</dbReference>
<dbReference type="PANTHER" id="PTHR42951">
    <property type="entry name" value="METALLO-BETA-LACTAMASE DOMAIN-CONTAINING"/>
    <property type="match status" value="1"/>
</dbReference>
<dbReference type="SUPFAM" id="SSF56281">
    <property type="entry name" value="Metallo-hydrolase/oxidoreductase"/>
    <property type="match status" value="1"/>
</dbReference>
<accession>A0A2I2MFW6</accession>
<dbReference type="SMART" id="SM00849">
    <property type="entry name" value="Lactamase_B"/>
    <property type="match status" value="1"/>
</dbReference>
<dbReference type="PANTHER" id="PTHR42951:SF4">
    <property type="entry name" value="ACYL-COENZYME A THIOESTERASE MBLAC2"/>
    <property type="match status" value="1"/>
</dbReference>
<feature type="domain" description="Metallo-beta-lactamase" evidence="2">
    <location>
        <begin position="19"/>
        <end position="206"/>
    </location>
</feature>
<proteinExistence type="inferred from homology"/>
<evidence type="ECO:0000256" key="1">
    <source>
        <dbReference type="ARBA" id="ARBA00005250"/>
    </source>
</evidence>
<dbReference type="OrthoDB" id="5293495at2"/>
<dbReference type="EMBL" id="LT966316">
    <property type="protein sequence ID" value="SOU92599.1"/>
    <property type="molecule type" value="Genomic_DNA"/>
</dbReference>
<dbReference type="RefSeq" id="WP_099590522.1">
    <property type="nucleotide sequence ID" value="NZ_OBMB01000001.1"/>
</dbReference>
<dbReference type="Pfam" id="PF00753">
    <property type="entry name" value="Lactamase_B"/>
    <property type="match status" value="1"/>
</dbReference>
<dbReference type="InterPro" id="IPR036866">
    <property type="entry name" value="RibonucZ/Hydroxyglut_hydro"/>
</dbReference>